<gene>
    <name evidence="8" type="ORF">G6N73_17880</name>
</gene>
<dbReference type="GO" id="GO:0008237">
    <property type="term" value="F:metallopeptidase activity"/>
    <property type="evidence" value="ECO:0007669"/>
    <property type="project" value="UniProtKB-KW"/>
</dbReference>
<evidence type="ECO:0000256" key="2">
    <source>
        <dbReference type="ARBA" id="ARBA00022723"/>
    </source>
</evidence>
<dbReference type="SUPFAM" id="SSF69572">
    <property type="entry name" value="Activating enzymes of the ubiquitin-like proteins"/>
    <property type="match status" value="1"/>
</dbReference>
<evidence type="ECO:0000313" key="9">
    <source>
        <dbReference type="Proteomes" id="UP001642900"/>
    </source>
</evidence>
<keyword evidence="1" id="KW-0645">Protease</keyword>
<keyword evidence="8" id="KW-0548">Nucleotidyltransferase</keyword>
<evidence type="ECO:0000256" key="1">
    <source>
        <dbReference type="ARBA" id="ARBA00022670"/>
    </source>
</evidence>
<keyword evidence="5" id="KW-0482">Metalloprotease</keyword>
<dbReference type="AlphaFoldDB" id="A0A6G4WEJ8"/>
<keyword evidence="4" id="KW-0862">Zinc</keyword>
<keyword evidence="2" id="KW-0479">Metal-binding</keyword>
<accession>A0A6G4WEJ8</accession>
<protein>
    <submittedName>
        <fullName evidence="8">ThiF family adenylyltransferase</fullName>
    </submittedName>
</protein>
<reference evidence="8 9" key="1">
    <citation type="submission" date="2020-02" db="EMBL/GenBank/DDBJ databases">
        <title>Genome sequence of strain CCNWXJ40-4.</title>
        <authorList>
            <person name="Gao J."/>
            <person name="Sun J."/>
        </authorList>
    </citation>
    <scope>NUCLEOTIDE SEQUENCE [LARGE SCALE GENOMIC DNA]</scope>
    <source>
        <strain evidence="8 9">CCNWXJ 40-4</strain>
    </source>
</reference>
<feature type="domain" description="JAB" evidence="7">
    <location>
        <begin position="9"/>
        <end position="99"/>
    </location>
</feature>
<dbReference type="EMBL" id="JAAKZF010000025">
    <property type="protein sequence ID" value="NGO53014.1"/>
    <property type="molecule type" value="Genomic_DNA"/>
</dbReference>
<evidence type="ECO:0000256" key="3">
    <source>
        <dbReference type="ARBA" id="ARBA00022801"/>
    </source>
</evidence>
<proteinExistence type="predicted"/>
<dbReference type="GO" id="GO:0008641">
    <property type="term" value="F:ubiquitin-like modifier activating enzyme activity"/>
    <property type="evidence" value="ECO:0007669"/>
    <property type="project" value="InterPro"/>
</dbReference>
<dbReference type="PANTHER" id="PTHR10953:SF247">
    <property type="entry name" value="SLL6053 PROTEIN"/>
    <property type="match status" value="1"/>
</dbReference>
<keyword evidence="9" id="KW-1185">Reference proteome</keyword>
<keyword evidence="3" id="KW-0378">Hydrolase</keyword>
<evidence type="ECO:0000259" key="6">
    <source>
        <dbReference type="Pfam" id="PF00899"/>
    </source>
</evidence>
<dbReference type="Gene3D" id="3.40.50.720">
    <property type="entry name" value="NAD(P)-binding Rossmann-like Domain"/>
    <property type="match status" value="1"/>
</dbReference>
<dbReference type="GO" id="GO:0005737">
    <property type="term" value="C:cytoplasm"/>
    <property type="evidence" value="ECO:0007669"/>
    <property type="project" value="TreeGrafter"/>
</dbReference>
<sequence>MSFLFPGDGKEAVAILLCGRRDGDRCHRLVVREIHGIPYEDCSERTPSRVTWPPDYIAPMLDRAAAEGLSVVKVHSHPTGYGAFSEIDDEGDARLLPMIRGWVETDILHGSVVMLPYGQMFGRVLLGDGSFAPIDCISVAGDDLLFWYADAGSAALPNFVASHAQAFDEGTIQRLRRLSFAVVGASGTGSPTIEQLVRLGAAEIVIVDDDHMEDRNVNRVLNSTMQDVKDCRSKVDVLADAAERIGLGTRIIRVPKNLWHPDVVREVAQCDVIFGCMDTVDGRYLLNALASYYAIPYFDIGVRLDAVRDGTGKGRIREVCGTVNYLRPGRSSLMSRGLFTMADVAAAGLRRNDSNAHDRQVEDGYIRGVAAHRPAVISVNMFASALAVDEFLARLHPFREEPNANYASVTFSLASMELIYDAEEGICEILGGTVGIGDSTPMLGLMELAERRSS</sequence>
<dbReference type="Pfam" id="PF14464">
    <property type="entry name" value="Prok-JAB"/>
    <property type="match status" value="1"/>
</dbReference>
<name>A0A6G4WEJ8_9HYPH</name>
<dbReference type="GO" id="GO:0004792">
    <property type="term" value="F:thiosulfate-cyanide sulfurtransferase activity"/>
    <property type="evidence" value="ECO:0007669"/>
    <property type="project" value="TreeGrafter"/>
</dbReference>
<dbReference type="GO" id="GO:0016779">
    <property type="term" value="F:nucleotidyltransferase activity"/>
    <property type="evidence" value="ECO:0007669"/>
    <property type="project" value="UniProtKB-KW"/>
</dbReference>
<dbReference type="Proteomes" id="UP001642900">
    <property type="component" value="Unassembled WGS sequence"/>
</dbReference>
<dbReference type="PANTHER" id="PTHR10953">
    <property type="entry name" value="UBIQUITIN-ACTIVATING ENZYME E1"/>
    <property type="match status" value="1"/>
</dbReference>
<dbReference type="InterPro" id="IPR028090">
    <property type="entry name" value="JAB_dom_prok"/>
</dbReference>
<evidence type="ECO:0000256" key="5">
    <source>
        <dbReference type="ARBA" id="ARBA00023049"/>
    </source>
</evidence>
<dbReference type="Pfam" id="PF00899">
    <property type="entry name" value="ThiF"/>
    <property type="match status" value="1"/>
</dbReference>
<dbReference type="GO" id="GO:0046872">
    <property type="term" value="F:metal ion binding"/>
    <property type="evidence" value="ECO:0007669"/>
    <property type="project" value="UniProtKB-KW"/>
</dbReference>
<comment type="caution">
    <text evidence="8">The sequence shown here is derived from an EMBL/GenBank/DDBJ whole genome shotgun (WGS) entry which is preliminary data.</text>
</comment>
<dbReference type="InterPro" id="IPR000594">
    <property type="entry name" value="ThiF_NAD_FAD-bd"/>
</dbReference>
<dbReference type="GO" id="GO:0006508">
    <property type="term" value="P:proteolysis"/>
    <property type="evidence" value="ECO:0007669"/>
    <property type="project" value="UniProtKB-KW"/>
</dbReference>
<dbReference type="InterPro" id="IPR045886">
    <property type="entry name" value="ThiF/MoeB/HesA"/>
</dbReference>
<feature type="domain" description="THIF-type NAD/FAD binding fold" evidence="6">
    <location>
        <begin position="165"/>
        <end position="303"/>
    </location>
</feature>
<dbReference type="InterPro" id="IPR035985">
    <property type="entry name" value="Ubiquitin-activating_enz"/>
</dbReference>
<keyword evidence="8" id="KW-0808">Transferase</keyword>
<evidence type="ECO:0000313" key="8">
    <source>
        <dbReference type="EMBL" id="NGO53014.1"/>
    </source>
</evidence>
<organism evidence="8 9">
    <name type="scientific">Allomesorhizobium camelthorni</name>
    <dbReference type="NCBI Taxonomy" id="475069"/>
    <lineage>
        <taxon>Bacteria</taxon>
        <taxon>Pseudomonadati</taxon>
        <taxon>Pseudomonadota</taxon>
        <taxon>Alphaproteobacteria</taxon>
        <taxon>Hyphomicrobiales</taxon>
        <taxon>Phyllobacteriaceae</taxon>
        <taxon>Allomesorhizobium</taxon>
    </lineage>
</organism>
<evidence type="ECO:0000256" key="4">
    <source>
        <dbReference type="ARBA" id="ARBA00022833"/>
    </source>
</evidence>
<evidence type="ECO:0000259" key="7">
    <source>
        <dbReference type="Pfam" id="PF14464"/>
    </source>
</evidence>